<keyword evidence="2" id="KW-0732">Signal</keyword>
<evidence type="ECO:0000256" key="1">
    <source>
        <dbReference type="SAM" id="MobiDB-lite"/>
    </source>
</evidence>
<accession>A0A0A1UN19</accession>
<feature type="chain" id="PRO_5001980699" evidence="2">
    <location>
        <begin position="18"/>
        <end position="343"/>
    </location>
</feature>
<reference evidence="3 4" key="1">
    <citation type="submission" date="2014-02" db="EMBL/GenBank/DDBJ databases">
        <title>The genome sequence of the entomopathogenic fungus Metarhizium robertsii ARSEF 2575.</title>
        <authorList>
            <person name="Giuliano Garisto Donzelli B."/>
            <person name="Roe B.A."/>
            <person name="Macmil S.L."/>
            <person name="Krasnoff S.B."/>
            <person name="Gibson D.M."/>
        </authorList>
    </citation>
    <scope>NUCLEOTIDE SEQUENCE [LARGE SCALE GENOMIC DNA]</scope>
    <source>
        <strain evidence="3 4">ARSEF 2575</strain>
    </source>
</reference>
<dbReference type="OrthoDB" id="10624896at2759"/>
<dbReference type="HOGENOM" id="CLU_880236_0_0_1"/>
<gene>
    <name evidence="3" type="ORF">X797_011230</name>
</gene>
<evidence type="ECO:0000313" key="4">
    <source>
        <dbReference type="Proteomes" id="UP000030151"/>
    </source>
</evidence>
<dbReference type="AlphaFoldDB" id="A0A0A1UN19"/>
<dbReference type="Proteomes" id="UP000030151">
    <property type="component" value="Unassembled WGS sequence"/>
</dbReference>
<evidence type="ECO:0000256" key="2">
    <source>
        <dbReference type="SAM" id="SignalP"/>
    </source>
</evidence>
<feature type="signal peptide" evidence="2">
    <location>
        <begin position="1"/>
        <end position="17"/>
    </location>
</feature>
<protein>
    <submittedName>
        <fullName evidence="3">Uncharacterized protein</fullName>
    </submittedName>
</protein>
<dbReference type="EMBL" id="JELW01000068">
    <property type="protein sequence ID" value="EXU95715.1"/>
    <property type="molecule type" value="Genomic_DNA"/>
</dbReference>
<feature type="region of interest" description="Disordered" evidence="1">
    <location>
        <begin position="132"/>
        <end position="214"/>
    </location>
</feature>
<sequence length="343" mass="36506">MQTFSALLLAFSAATYAASVDTTGQNQIALWVPNPCDKLWDLSNDLRQSFIKLQKDKVSDLNVITAYVTYTVSSISPSSTDTWSFNTQGPTPILTSAYNSAECSSYYPPPATGTLQPTGPSTTVNHAAIPTTNTLSSTTNTAATSTATVPSSTTNAAVTSTPIDTAQTRSTTSSTPGSTSTNTNTASATSVTSHNADNPTTSVPSPVSNTVTSPPVKTAISYTRISCFEVRRFLVNETLVTDFAADFCQQVSDGKIKPQNEVWQSPSGKYVDEEHGVAYDISIRNTQNDSPTGNPVPNFSAFYYTCGVAIFFAWKDCHSNGGWGGALNYKGFDWIIQPKPLAG</sequence>
<organism evidence="3 4">
    <name type="scientific">Metarhizium robertsii</name>
    <dbReference type="NCBI Taxonomy" id="568076"/>
    <lineage>
        <taxon>Eukaryota</taxon>
        <taxon>Fungi</taxon>
        <taxon>Dikarya</taxon>
        <taxon>Ascomycota</taxon>
        <taxon>Pezizomycotina</taxon>
        <taxon>Sordariomycetes</taxon>
        <taxon>Hypocreomycetidae</taxon>
        <taxon>Hypocreales</taxon>
        <taxon>Clavicipitaceae</taxon>
        <taxon>Metarhizium</taxon>
    </lineage>
</organism>
<comment type="caution">
    <text evidence="3">The sequence shown here is derived from an EMBL/GenBank/DDBJ whole genome shotgun (WGS) entry which is preliminary data.</text>
</comment>
<evidence type="ECO:0000313" key="3">
    <source>
        <dbReference type="EMBL" id="EXU95715.1"/>
    </source>
</evidence>
<name>A0A0A1UN19_9HYPO</name>
<proteinExistence type="predicted"/>